<reference evidence="3" key="1">
    <citation type="submission" date="2016-10" db="EMBL/GenBank/DDBJ databases">
        <authorList>
            <person name="Varghese N."/>
            <person name="Submissions S."/>
        </authorList>
    </citation>
    <scope>NUCLEOTIDE SEQUENCE [LARGE SCALE GENOMIC DNA]</scope>
    <source>
        <strain evidence="3">CGMCC 1.6444</strain>
    </source>
</reference>
<evidence type="ECO:0000313" key="3">
    <source>
        <dbReference type="Proteomes" id="UP000199075"/>
    </source>
</evidence>
<feature type="region of interest" description="Disordered" evidence="1">
    <location>
        <begin position="1"/>
        <end position="32"/>
    </location>
</feature>
<gene>
    <name evidence="2" type="ORF">SAMN04487957_102482</name>
</gene>
<keyword evidence="3" id="KW-1185">Reference proteome</keyword>
<evidence type="ECO:0000313" key="2">
    <source>
        <dbReference type="EMBL" id="SDN95016.1"/>
    </source>
</evidence>
<dbReference type="Proteomes" id="UP000199075">
    <property type="component" value="Unassembled WGS sequence"/>
</dbReference>
<organism evidence="2 3">
    <name type="scientific">Halomonas shengliensis</name>
    <dbReference type="NCBI Taxonomy" id="419597"/>
    <lineage>
        <taxon>Bacteria</taxon>
        <taxon>Pseudomonadati</taxon>
        <taxon>Pseudomonadota</taxon>
        <taxon>Gammaproteobacteria</taxon>
        <taxon>Oceanospirillales</taxon>
        <taxon>Halomonadaceae</taxon>
        <taxon>Halomonas</taxon>
    </lineage>
</organism>
<protein>
    <recommendedName>
        <fullName evidence="4">Transposase</fullName>
    </recommendedName>
</protein>
<name>A0A1H0FK58_9GAMM</name>
<proteinExistence type="predicted"/>
<sequence>MLKRREVLTLARQDAGGGEKPRHKPFKDHEPGYVHTNIKHLPQVPDEQQKRYLYDAIDRAMHRGHLKVRHSQSAKYARAFIKRVEEKVPCWNL</sequence>
<evidence type="ECO:0008006" key="4">
    <source>
        <dbReference type="Google" id="ProtNLM"/>
    </source>
</evidence>
<accession>A0A1H0FK58</accession>
<dbReference type="STRING" id="419597.SAMN04487957_102482"/>
<dbReference type="AlphaFoldDB" id="A0A1H0FK58"/>
<evidence type="ECO:0000256" key="1">
    <source>
        <dbReference type="SAM" id="MobiDB-lite"/>
    </source>
</evidence>
<dbReference type="EMBL" id="FNIV01000002">
    <property type="protein sequence ID" value="SDN95016.1"/>
    <property type="molecule type" value="Genomic_DNA"/>
</dbReference>